<dbReference type="InterPro" id="IPR029044">
    <property type="entry name" value="Nucleotide-diphossugar_trans"/>
</dbReference>
<evidence type="ECO:0000256" key="4">
    <source>
        <dbReference type="ARBA" id="ARBA00022679"/>
    </source>
</evidence>
<dbReference type="SUPFAM" id="SSF53448">
    <property type="entry name" value="Nucleotide-diphospho-sugar transferases"/>
    <property type="match status" value="1"/>
</dbReference>
<dbReference type="GO" id="GO:0003977">
    <property type="term" value="F:UDP-N-acetylglucosamine diphosphorylase activity"/>
    <property type="evidence" value="ECO:0007669"/>
    <property type="project" value="UniProtKB-EC"/>
</dbReference>
<name>A0A7R9V7G0_9CHLO</name>
<sequence>MDSPADLRAAALLTSAAATGQGHIFDSWGSLDEAQRSELLDDVKAANLGYLSVAFKASMEADGRPVDADATPLQTVLSLTDATCEQRTEWRRTGLEMIAQGRAAVLLLAGGQGTRLGSSAPKGCYDVGLPSGMSLFQIQAERLKKVQLLAAAAAGPQAVVKPLQWYIMTSRFTHEETLAHFEAAGFFGLSRDQVHFFQQGFLPCLTEEGKIIMETDSRIAKAPDGNGGVYMALHRSGCLAHMEACGVECVDVYCVDNILARVADPLFFGYCSSSGAQVGAKAVAKAHPGERVGVFASRAGALSVLEYSELDASVAGAPDPARPGRLLYNWANICMHCFSVGWLRGVADALAAGSAYHVARKKIPSKDGPVSGIKLERFIFDPFPLADAGKVVVMEVERAAEFAPVKNAPGSQSDSPDTARAAVLALHRRWVEAAGGAVVGDGGLEIAPGVSYAGEGLEALCAGGGGGAFSSPRSDVLLGIGPAR</sequence>
<dbReference type="GO" id="GO:0006048">
    <property type="term" value="P:UDP-N-acetylglucosamine biosynthetic process"/>
    <property type="evidence" value="ECO:0007669"/>
    <property type="project" value="TreeGrafter"/>
</dbReference>
<dbReference type="PANTHER" id="PTHR11952:SF2">
    <property type="entry name" value="LD24639P"/>
    <property type="match status" value="1"/>
</dbReference>
<dbReference type="Gene3D" id="3.90.550.10">
    <property type="entry name" value="Spore Coat Polysaccharide Biosynthesis Protein SpsA, Chain A"/>
    <property type="match status" value="1"/>
</dbReference>
<dbReference type="InterPro" id="IPR002618">
    <property type="entry name" value="UDPGP_fam"/>
</dbReference>
<dbReference type="CDD" id="cd04193">
    <property type="entry name" value="UDPGlcNAc_PPase"/>
    <property type="match status" value="1"/>
</dbReference>
<comment type="similarity">
    <text evidence="2">Belongs to the UDPGP type 1 family.</text>
</comment>
<dbReference type="EC" id="2.7.7.23" evidence="3"/>
<keyword evidence="4" id="KW-0808">Transferase</keyword>
<gene>
    <name evidence="7" type="ORF">CEUR00632_LOCUS7307</name>
</gene>
<dbReference type="AlphaFoldDB" id="A0A7R9V7G0"/>
<evidence type="ECO:0000256" key="1">
    <source>
        <dbReference type="ARBA" id="ARBA00005208"/>
    </source>
</evidence>
<proteinExistence type="inferred from homology"/>
<dbReference type="InterPro" id="IPR039741">
    <property type="entry name" value="UDP-sugar_pyrophosphorylase"/>
</dbReference>
<reference evidence="7" key="1">
    <citation type="submission" date="2021-01" db="EMBL/GenBank/DDBJ databases">
        <authorList>
            <person name="Corre E."/>
            <person name="Pelletier E."/>
            <person name="Niang G."/>
            <person name="Scheremetjew M."/>
            <person name="Finn R."/>
            <person name="Kale V."/>
            <person name="Holt S."/>
            <person name="Cochrane G."/>
            <person name="Meng A."/>
            <person name="Brown T."/>
            <person name="Cohen L."/>
        </authorList>
    </citation>
    <scope>NUCLEOTIDE SEQUENCE</scope>
    <source>
        <strain evidence="7">CCMP219</strain>
    </source>
</reference>
<keyword evidence="5" id="KW-0548">Nucleotidyltransferase</keyword>
<comment type="catalytic activity">
    <reaction evidence="6">
        <text>N-acetyl-alpha-D-glucosamine 1-phosphate + UTP + H(+) = UDP-N-acetyl-alpha-D-glucosamine + diphosphate</text>
        <dbReference type="Rhea" id="RHEA:13509"/>
        <dbReference type="ChEBI" id="CHEBI:15378"/>
        <dbReference type="ChEBI" id="CHEBI:33019"/>
        <dbReference type="ChEBI" id="CHEBI:46398"/>
        <dbReference type="ChEBI" id="CHEBI:57705"/>
        <dbReference type="ChEBI" id="CHEBI:57776"/>
        <dbReference type="EC" id="2.7.7.23"/>
    </reaction>
</comment>
<evidence type="ECO:0000256" key="6">
    <source>
        <dbReference type="ARBA" id="ARBA00048493"/>
    </source>
</evidence>
<comment type="pathway">
    <text evidence="1">Nucleotide-sugar biosynthesis; UDP-N-acetyl-alpha-D-glucosamine biosynthesis; UDP-N-acetyl-alpha-D-glucosamine from N-acetyl-alpha-D-glucosamine 1-phosphate: step 1/1.</text>
</comment>
<dbReference type="PANTHER" id="PTHR11952">
    <property type="entry name" value="UDP- GLUCOSE PYROPHOSPHORYLASE"/>
    <property type="match status" value="1"/>
</dbReference>
<organism evidence="7">
    <name type="scientific">Chlamydomonas euryale</name>
    <dbReference type="NCBI Taxonomy" id="1486919"/>
    <lineage>
        <taxon>Eukaryota</taxon>
        <taxon>Viridiplantae</taxon>
        <taxon>Chlorophyta</taxon>
        <taxon>core chlorophytes</taxon>
        <taxon>Chlorophyceae</taxon>
        <taxon>CS clade</taxon>
        <taxon>Chlamydomonadales</taxon>
        <taxon>Chlamydomonadaceae</taxon>
        <taxon>Chlamydomonas</taxon>
    </lineage>
</organism>
<protein>
    <recommendedName>
        <fullName evidence="3">UDP-N-acetylglucosamine diphosphorylase</fullName>
        <ecNumber evidence="3">2.7.7.23</ecNumber>
    </recommendedName>
</protein>
<evidence type="ECO:0000256" key="2">
    <source>
        <dbReference type="ARBA" id="ARBA00010401"/>
    </source>
</evidence>
<accession>A0A7R9V7G0</accession>
<dbReference type="EMBL" id="HBEC01015696">
    <property type="protein sequence ID" value="CAD8287268.1"/>
    <property type="molecule type" value="Transcribed_RNA"/>
</dbReference>
<evidence type="ECO:0000313" key="7">
    <source>
        <dbReference type="EMBL" id="CAD8287268.1"/>
    </source>
</evidence>
<evidence type="ECO:0000256" key="3">
    <source>
        <dbReference type="ARBA" id="ARBA00012457"/>
    </source>
</evidence>
<dbReference type="Pfam" id="PF01704">
    <property type="entry name" value="UDPGP"/>
    <property type="match status" value="1"/>
</dbReference>
<evidence type="ECO:0000256" key="5">
    <source>
        <dbReference type="ARBA" id="ARBA00022695"/>
    </source>
</evidence>